<dbReference type="GO" id="GO:0003688">
    <property type="term" value="F:DNA replication origin binding"/>
    <property type="evidence" value="ECO:0007669"/>
    <property type="project" value="TreeGrafter"/>
</dbReference>
<accession>A0A9P8RSZ2</accession>
<proteinExistence type="predicted"/>
<dbReference type="PANTHER" id="PTHR12748">
    <property type="entry name" value="ORIGIN RECOGNITION COMPLEX SUBUNIT 3"/>
    <property type="match status" value="1"/>
</dbReference>
<organism evidence="3 4">
    <name type="scientific">Trichoglossum hirsutum</name>
    <dbReference type="NCBI Taxonomy" id="265104"/>
    <lineage>
        <taxon>Eukaryota</taxon>
        <taxon>Fungi</taxon>
        <taxon>Dikarya</taxon>
        <taxon>Ascomycota</taxon>
        <taxon>Pezizomycotina</taxon>
        <taxon>Geoglossomycetes</taxon>
        <taxon>Geoglossales</taxon>
        <taxon>Geoglossaceae</taxon>
        <taxon>Trichoglossum</taxon>
    </lineage>
</organism>
<feature type="region of interest" description="Disordered" evidence="1">
    <location>
        <begin position="33"/>
        <end position="56"/>
    </location>
</feature>
<dbReference type="AlphaFoldDB" id="A0A9P8RSZ2"/>
<name>A0A9P8RSZ2_9PEZI</name>
<evidence type="ECO:0000259" key="2">
    <source>
        <dbReference type="Pfam" id="PF07034"/>
    </source>
</evidence>
<dbReference type="GO" id="GO:0031261">
    <property type="term" value="C:DNA replication preinitiation complex"/>
    <property type="evidence" value="ECO:0007669"/>
    <property type="project" value="TreeGrafter"/>
</dbReference>
<dbReference type="Pfam" id="PF07034">
    <property type="entry name" value="ORC3_N"/>
    <property type="match status" value="1"/>
</dbReference>
<dbReference type="GO" id="GO:0006270">
    <property type="term" value="P:DNA replication initiation"/>
    <property type="evidence" value="ECO:0007669"/>
    <property type="project" value="TreeGrafter"/>
</dbReference>
<evidence type="ECO:0000313" key="3">
    <source>
        <dbReference type="EMBL" id="KAH0565082.1"/>
    </source>
</evidence>
<dbReference type="InterPro" id="IPR020795">
    <property type="entry name" value="ORC3"/>
</dbReference>
<protein>
    <recommendedName>
        <fullName evidence="2">Origin recognition complex subunit 3 N-terminal domain-containing protein</fullName>
    </recommendedName>
</protein>
<dbReference type="Proteomes" id="UP000750711">
    <property type="component" value="Unassembled WGS sequence"/>
</dbReference>
<dbReference type="GO" id="GO:0005664">
    <property type="term" value="C:nuclear origin of replication recognition complex"/>
    <property type="evidence" value="ECO:0007669"/>
    <property type="project" value="InterPro"/>
</dbReference>
<gene>
    <name evidence="3" type="ORF">GP486_001522</name>
</gene>
<comment type="caution">
    <text evidence="3">The sequence shown here is derived from an EMBL/GenBank/DDBJ whole genome shotgun (WGS) entry which is preliminary data.</text>
</comment>
<feature type="domain" description="Origin recognition complex subunit 3 N-terminal" evidence="2">
    <location>
        <begin position="46"/>
        <end position="217"/>
    </location>
</feature>
<sequence>MPTNGETLNGAAHNLHDHQSADYQACFIFSQGSTPQDASRRPRKKRRLSKNALDEDAATAGPSQFFSPLLGGSEKPNCVALRYATYQKLWSDQEDHTNGILQEINAKTLNDVTTFIENASPAGSVVQTYCIRPITYASEQRCYGKIPTGLILTGPGIASHGLLFEQLVTRIQAEDIGPAVVLTSGEASNLKTVLKKLIRKAAYQINVMDEDMQEDEVSGKAGN</sequence>
<dbReference type="GO" id="GO:0005656">
    <property type="term" value="C:nuclear pre-replicative complex"/>
    <property type="evidence" value="ECO:0007669"/>
    <property type="project" value="TreeGrafter"/>
</dbReference>
<dbReference type="EMBL" id="JAGHQM010000138">
    <property type="protein sequence ID" value="KAH0565082.1"/>
    <property type="molecule type" value="Genomic_DNA"/>
</dbReference>
<evidence type="ECO:0000313" key="4">
    <source>
        <dbReference type="Proteomes" id="UP000750711"/>
    </source>
</evidence>
<reference evidence="3" key="1">
    <citation type="submission" date="2021-03" db="EMBL/GenBank/DDBJ databases">
        <title>Comparative genomics and phylogenomic investigation of the class Geoglossomycetes provide insights into ecological specialization and systematics.</title>
        <authorList>
            <person name="Melie T."/>
            <person name="Pirro S."/>
            <person name="Miller A.N."/>
            <person name="Quandt A."/>
        </authorList>
    </citation>
    <scope>NUCLEOTIDE SEQUENCE</scope>
    <source>
        <strain evidence="3">CAQ_001_2017</strain>
    </source>
</reference>
<dbReference type="InterPro" id="IPR045667">
    <property type="entry name" value="ORC3_N"/>
</dbReference>
<dbReference type="PANTHER" id="PTHR12748:SF0">
    <property type="entry name" value="ORIGIN RECOGNITION COMPLEX SUBUNIT 3"/>
    <property type="match status" value="1"/>
</dbReference>
<keyword evidence="4" id="KW-1185">Reference proteome</keyword>
<evidence type="ECO:0000256" key="1">
    <source>
        <dbReference type="SAM" id="MobiDB-lite"/>
    </source>
</evidence>